<reference evidence="2 3" key="1">
    <citation type="submission" date="2018-07" db="EMBL/GenBank/DDBJ databases">
        <title>Genomic Encyclopedia of Type Strains, Phase III (KMG-III): the genomes of soil and plant-associated and newly described type strains.</title>
        <authorList>
            <person name="Whitman W."/>
        </authorList>
    </citation>
    <scope>NUCLEOTIDE SEQUENCE [LARGE SCALE GENOMIC DNA]</scope>
    <source>
        <strain evidence="2 3">CECT 7287</strain>
    </source>
</reference>
<evidence type="ECO:0000313" key="3">
    <source>
        <dbReference type="Proteomes" id="UP000256977"/>
    </source>
</evidence>
<organism evidence="2 3">
    <name type="scientific">Cohnella phaseoli</name>
    <dbReference type="NCBI Taxonomy" id="456490"/>
    <lineage>
        <taxon>Bacteria</taxon>
        <taxon>Bacillati</taxon>
        <taxon>Bacillota</taxon>
        <taxon>Bacilli</taxon>
        <taxon>Bacillales</taxon>
        <taxon>Paenibacillaceae</taxon>
        <taxon>Cohnella</taxon>
    </lineage>
</organism>
<gene>
    <name evidence="2" type="ORF">DFP98_16025</name>
</gene>
<comment type="caution">
    <text evidence="2">The sequence shown here is derived from an EMBL/GenBank/DDBJ whole genome shotgun (WGS) entry which is preliminary data.</text>
</comment>
<feature type="domain" description="Peptidase M24" evidence="1">
    <location>
        <begin position="7"/>
        <end position="173"/>
    </location>
</feature>
<protein>
    <submittedName>
        <fullName evidence="2">Metallopeptidase family M24</fullName>
    </submittedName>
</protein>
<dbReference type="Pfam" id="PF00557">
    <property type="entry name" value="Peptidase_M24"/>
    <property type="match status" value="1"/>
</dbReference>
<proteinExistence type="predicted"/>
<dbReference type="Proteomes" id="UP000256977">
    <property type="component" value="Unassembled WGS sequence"/>
</dbReference>
<dbReference type="OrthoDB" id="9806388at2"/>
<sequence>MVGVAQRVIYENGAEYEGLPMYIFSEKSTRHAISRSSHRVINKGDIVQLNLSAKVDGYSPSIGMPISLGKLTPERRAVIEFGLKAHEWTQANLKAGVLASDVAKGFLQFFKDNGYEKNYLYGPCHGTGMIEVEAPWMETSSSYLLQPNMTFQIDTFVTTDTFGIRWEKGAVIREGGCELLCSPIGTIHELEF</sequence>
<accession>A0A3D9HRH6</accession>
<dbReference type="InterPro" id="IPR036005">
    <property type="entry name" value="Creatinase/aminopeptidase-like"/>
</dbReference>
<evidence type="ECO:0000313" key="2">
    <source>
        <dbReference type="EMBL" id="RED51921.1"/>
    </source>
</evidence>
<dbReference type="InterPro" id="IPR050659">
    <property type="entry name" value="Peptidase_M24B"/>
</dbReference>
<dbReference type="EMBL" id="QRDZ01000060">
    <property type="protein sequence ID" value="RED51921.1"/>
    <property type="molecule type" value="Genomic_DNA"/>
</dbReference>
<keyword evidence="3" id="KW-1185">Reference proteome</keyword>
<dbReference type="AlphaFoldDB" id="A0A3D9HRH6"/>
<dbReference type="InterPro" id="IPR000994">
    <property type="entry name" value="Pept_M24"/>
</dbReference>
<dbReference type="PANTHER" id="PTHR46112">
    <property type="entry name" value="AMINOPEPTIDASE"/>
    <property type="match status" value="1"/>
</dbReference>
<dbReference type="RefSeq" id="WP_116065866.1">
    <property type="nucleotide sequence ID" value="NZ_QRDZ01000060.1"/>
</dbReference>
<name>A0A3D9HRH6_9BACL</name>
<dbReference type="PANTHER" id="PTHR46112:SF9">
    <property type="entry name" value="XAA-PRO AMINOPEPTIDASE"/>
    <property type="match status" value="1"/>
</dbReference>
<dbReference type="CDD" id="cd01066">
    <property type="entry name" value="APP_MetAP"/>
    <property type="match status" value="1"/>
</dbReference>
<evidence type="ECO:0000259" key="1">
    <source>
        <dbReference type="Pfam" id="PF00557"/>
    </source>
</evidence>
<dbReference type="Gene3D" id="3.90.230.10">
    <property type="entry name" value="Creatinase/methionine aminopeptidase superfamily"/>
    <property type="match status" value="1"/>
</dbReference>
<dbReference type="SUPFAM" id="SSF55920">
    <property type="entry name" value="Creatinase/aminopeptidase"/>
    <property type="match status" value="1"/>
</dbReference>